<dbReference type="Proteomes" id="UP000239203">
    <property type="component" value="Unassembled WGS sequence"/>
</dbReference>
<protein>
    <submittedName>
        <fullName evidence="2">Pimeloyl-ACP methyl ester carboxylesterase</fullName>
    </submittedName>
</protein>
<evidence type="ECO:0000259" key="1">
    <source>
        <dbReference type="Pfam" id="PF00561"/>
    </source>
</evidence>
<dbReference type="SUPFAM" id="SSF53474">
    <property type="entry name" value="alpha/beta-Hydrolases"/>
    <property type="match status" value="1"/>
</dbReference>
<dbReference type="PANTHER" id="PTHR43798">
    <property type="entry name" value="MONOACYLGLYCEROL LIPASE"/>
    <property type="match status" value="1"/>
</dbReference>
<dbReference type="GO" id="GO:0016020">
    <property type="term" value="C:membrane"/>
    <property type="evidence" value="ECO:0007669"/>
    <property type="project" value="TreeGrafter"/>
</dbReference>
<dbReference type="GO" id="GO:0003824">
    <property type="term" value="F:catalytic activity"/>
    <property type="evidence" value="ECO:0007669"/>
    <property type="project" value="UniProtKB-ARBA"/>
</dbReference>
<dbReference type="Pfam" id="PF00561">
    <property type="entry name" value="Abhydrolase_1"/>
    <property type="match status" value="1"/>
</dbReference>
<reference evidence="2 3" key="1">
    <citation type="submission" date="2018-02" db="EMBL/GenBank/DDBJ databases">
        <title>Genomic Encyclopedia of Archaeal and Bacterial Type Strains, Phase II (KMG-II): from individual species to whole genera.</title>
        <authorList>
            <person name="Goeker M."/>
        </authorList>
    </citation>
    <scope>NUCLEOTIDE SEQUENCE [LARGE SCALE GENOMIC DNA]</scope>
    <source>
        <strain evidence="2 3">YU 961-1</strain>
    </source>
</reference>
<feature type="domain" description="AB hydrolase-1" evidence="1">
    <location>
        <begin position="25"/>
        <end position="268"/>
    </location>
</feature>
<evidence type="ECO:0000313" key="2">
    <source>
        <dbReference type="EMBL" id="PPK63737.1"/>
    </source>
</evidence>
<dbReference type="InterPro" id="IPR000073">
    <property type="entry name" value="AB_hydrolase_1"/>
</dbReference>
<accession>A0A2S6GER7</accession>
<evidence type="ECO:0000313" key="3">
    <source>
        <dbReference type="Proteomes" id="UP000239203"/>
    </source>
</evidence>
<sequence>MVSTMGTEHGVRYREQGEAVGGTYLMVHGLGGSLEQWSEIVRLLGAGARAIAVDVPGFGRTRTVTGAFSVDESARAIVRLCAEKDVRDGVLVSHSVGCVLAARVAALAPDRFRRLVFVSGALVRASEMAQHPTRALRAPMLGLTVATQFVAGLFPVPRPVLNALARVKPLRRLLLRPFVAAPDSLDGGLLVETLTGTGSPAVLRVLFTAKGIPYDDILRAVTQPVDLITGDRDPLIRDQDRVLVRELVRVEGDAVIRRCGHWPWLEHPAELAALIAESARHDR</sequence>
<keyword evidence="3" id="KW-1185">Reference proteome</keyword>
<dbReference type="PRINTS" id="PR00111">
    <property type="entry name" value="ABHYDROLASE"/>
</dbReference>
<proteinExistence type="predicted"/>
<dbReference type="InterPro" id="IPR050266">
    <property type="entry name" value="AB_hydrolase_sf"/>
</dbReference>
<dbReference type="Gene3D" id="3.40.50.1820">
    <property type="entry name" value="alpha/beta hydrolase"/>
    <property type="match status" value="1"/>
</dbReference>
<dbReference type="AlphaFoldDB" id="A0A2S6GER7"/>
<name>A0A2S6GER7_9PSEU</name>
<comment type="caution">
    <text evidence="2">The sequence shown here is derived from an EMBL/GenBank/DDBJ whole genome shotgun (WGS) entry which is preliminary data.</text>
</comment>
<dbReference type="PANTHER" id="PTHR43798:SF33">
    <property type="entry name" value="HYDROLASE, PUTATIVE (AFU_ORTHOLOGUE AFUA_2G14860)-RELATED"/>
    <property type="match status" value="1"/>
</dbReference>
<organism evidence="2 3">
    <name type="scientific">Actinokineospora auranticolor</name>
    <dbReference type="NCBI Taxonomy" id="155976"/>
    <lineage>
        <taxon>Bacteria</taxon>
        <taxon>Bacillati</taxon>
        <taxon>Actinomycetota</taxon>
        <taxon>Actinomycetes</taxon>
        <taxon>Pseudonocardiales</taxon>
        <taxon>Pseudonocardiaceae</taxon>
        <taxon>Actinokineospora</taxon>
    </lineage>
</organism>
<dbReference type="EMBL" id="PTIX01000025">
    <property type="protein sequence ID" value="PPK63737.1"/>
    <property type="molecule type" value="Genomic_DNA"/>
</dbReference>
<dbReference type="InterPro" id="IPR029058">
    <property type="entry name" value="AB_hydrolase_fold"/>
</dbReference>
<gene>
    <name evidence="2" type="ORF">CLV40_12572</name>
</gene>